<protein>
    <submittedName>
        <fullName evidence="2">Uncharacterized protein</fullName>
    </submittedName>
</protein>
<dbReference type="EMBL" id="CAJNJA010052533">
    <property type="protein sequence ID" value="CAE7847049.1"/>
    <property type="molecule type" value="Genomic_DNA"/>
</dbReference>
<dbReference type="Proteomes" id="UP000601435">
    <property type="component" value="Unassembled WGS sequence"/>
</dbReference>
<feature type="compositionally biased region" description="Basic and acidic residues" evidence="1">
    <location>
        <begin position="826"/>
        <end position="858"/>
    </location>
</feature>
<proteinExistence type="predicted"/>
<dbReference type="OrthoDB" id="446918at2759"/>
<name>A0A812ZZQ4_9DINO</name>
<evidence type="ECO:0000313" key="2">
    <source>
        <dbReference type="EMBL" id="CAE7847049.1"/>
    </source>
</evidence>
<dbReference type="AlphaFoldDB" id="A0A812ZZQ4"/>
<evidence type="ECO:0000313" key="3">
    <source>
        <dbReference type="Proteomes" id="UP000601435"/>
    </source>
</evidence>
<organism evidence="2 3">
    <name type="scientific">Symbiodinium necroappetens</name>
    <dbReference type="NCBI Taxonomy" id="1628268"/>
    <lineage>
        <taxon>Eukaryota</taxon>
        <taxon>Sar</taxon>
        <taxon>Alveolata</taxon>
        <taxon>Dinophyceae</taxon>
        <taxon>Suessiales</taxon>
        <taxon>Symbiodiniaceae</taxon>
        <taxon>Symbiodinium</taxon>
    </lineage>
</organism>
<gene>
    <name evidence="2" type="ORF">SNEC2469_LOCUS26113</name>
</gene>
<sequence length="924" mass="103482">VGVKILEQALRQRKLGSDGSRQTREELSRKRWILELAVVIREAGLPAAARIDSMSNPETSWIRAFGSRRAKTLKNRAMAWRKLGAWLRVTFAVCWPRSAEEVLQYLEERHELSPLGKTIPSGILSTLGLLELVGQVEPSARLSEDMLLVEGVRSWKAELEQDAAPVKQAPMYPIIVLLACELVVCDPSACLGARFYSFVLLLLVWATLRVDDLQNVNPASVLLSQIGLKFTLDRTKTSGAGKHVGKLQAFVMRGISLSGFDWIGYGYRLLGAESIKFERDYFCVRFGEDWSTPIKGYIDSEEVSLHLRSLLKRLPQPVKRNGKWTYVRDNVLLPEEVVPYFMGHSGRHTLPSLAAAAKVAKEQRDYLGRWSAAKHGSQDYVLTSRQVVHHVQSETCRAILEGHPKPGIVEEECLDEIQEYHVKRGGPPLQLKRRLKCLEWSTEDRTWSLGGTFPLIDMRGKMGELMCLRLRSVAQMDYPAGINEAEALRYVSNEVSADLAHILQDAGVPLPVQYRLTQSFKTVRRFAAYADDRPGVRTALAADISLEPADMSKRAAIAAVVAAWEACKDYSAKEAEMRAETKFLGIVRPVLQNERLAMKAAYENTHGSIEESFEPSDDYLAAKVEEFENVEPTASPLNEVTSKKAVRTQGLQTTVDKGGAVRIVKQKQRGNMPQTTEELRTVLRVEANTYCFMAGKFRNKAFFKDMSPEPWADFANYLLGEKVYLMKIPVPSTGGKGTEQTPVRPPWQVLLTYEHEIRKEAIKRAYQGSQPLAETLIAVMRDPQIKEQYFTSPIALQNFANKREWAADAPWESYKWSRGRGFPYKGGKDGKDGKDGKGGKKGGKDKGGKNPGKRDGKSEYSLMSHTADGREICFAYNAQGCSGGCGRVHVCRVRGCNQPHPLWEHFAKLSISDKDEKRETGARN</sequence>
<keyword evidence="3" id="KW-1185">Reference proteome</keyword>
<accession>A0A812ZZQ4</accession>
<reference evidence="2" key="1">
    <citation type="submission" date="2021-02" db="EMBL/GenBank/DDBJ databases">
        <authorList>
            <person name="Dougan E. K."/>
            <person name="Rhodes N."/>
            <person name="Thang M."/>
            <person name="Chan C."/>
        </authorList>
    </citation>
    <scope>NUCLEOTIDE SEQUENCE</scope>
</reference>
<feature type="non-terminal residue" evidence="2">
    <location>
        <position position="1"/>
    </location>
</feature>
<feature type="region of interest" description="Disordered" evidence="1">
    <location>
        <begin position="822"/>
        <end position="860"/>
    </location>
</feature>
<evidence type="ECO:0000256" key="1">
    <source>
        <dbReference type="SAM" id="MobiDB-lite"/>
    </source>
</evidence>
<comment type="caution">
    <text evidence="2">The sequence shown here is derived from an EMBL/GenBank/DDBJ whole genome shotgun (WGS) entry which is preliminary data.</text>
</comment>